<name>A0A6J7VET0_9ZZZZ</name>
<gene>
    <name evidence="1" type="ORF">UFOPK4404_01391</name>
</gene>
<evidence type="ECO:0000313" key="1">
    <source>
        <dbReference type="EMBL" id="CAB5076042.1"/>
    </source>
</evidence>
<protein>
    <submittedName>
        <fullName evidence="1">Unannotated protein</fullName>
    </submittedName>
</protein>
<dbReference type="AlphaFoldDB" id="A0A6J7VET0"/>
<dbReference type="EMBL" id="CAFBQY010000019">
    <property type="protein sequence ID" value="CAB5076042.1"/>
    <property type="molecule type" value="Genomic_DNA"/>
</dbReference>
<proteinExistence type="predicted"/>
<organism evidence="1">
    <name type="scientific">freshwater metagenome</name>
    <dbReference type="NCBI Taxonomy" id="449393"/>
    <lineage>
        <taxon>unclassified sequences</taxon>
        <taxon>metagenomes</taxon>
        <taxon>ecological metagenomes</taxon>
    </lineage>
</organism>
<reference evidence="1" key="1">
    <citation type="submission" date="2020-05" db="EMBL/GenBank/DDBJ databases">
        <authorList>
            <person name="Chiriac C."/>
            <person name="Salcher M."/>
            <person name="Ghai R."/>
            <person name="Kavagutti S V."/>
        </authorList>
    </citation>
    <scope>NUCLEOTIDE SEQUENCE</scope>
</reference>
<sequence length="292" mass="33011">MKKKPGKDPEKRPVLIEVPKPVNQMSKKDLDGFVDEILVAIDGQTPTTSCPQCSSKSGLREIFYGLPDGPVDEKKYAIGGCCISDNDPMVKCIECGWKGEYVDNMPGSKREIKTVELEDISKMSEEEIDAYAKRTWNLLTQENKTLEGQSVKTSTSKKPYQPYQVTFKGSSLLGESNGIENFKTVYEFISALRDKGRVKCYTRWCRACTLYRLKLENDVIGHVLKISFPNVVALSKSTEIDWTWERPESDWAKATGDPVKSYQSLVDRKSKPVFYVRLESEEYINMLLGGQG</sequence>
<accession>A0A6J7VET0</accession>